<name>A0ABU7Z7A4_9MICO</name>
<dbReference type="EMBL" id="JBAGLP010000117">
    <property type="protein sequence ID" value="MEG3615272.1"/>
    <property type="molecule type" value="Genomic_DNA"/>
</dbReference>
<evidence type="ECO:0000313" key="2">
    <source>
        <dbReference type="EMBL" id="MEG3615272.1"/>
    </source>
</evidence>
<dbReference type="PROSITE" id="PS51186">
    <property type="entry name" value="GNAT"/>
    <property type="match status" value="1"/>
</dbReference>
<comment type="caution">
    <text evidence="2">The sequence shown here is derived from an EMBL/GenBank/DDBJ whole genome shotgun (WGS) entry which is preliminary data.</text>
</comment>
<dbReference type="RefSeq" id="WP_332901941.1">
    <property type="nucleotide sequence ID" value="NZ_JBAGLP010000117.1"/>
</dbReference>
<reference evidence="2" key="1">
    <citation type="journal article" date="2024" name="Antonie Van Leeuwenhoek">
        <title>Isoptericola haloaureus sp. nov., a dimorphic actinobacterium isolated from mangrove sediments of southeast India, implicating biosaline agricultural significance through nitrogen fixation and salt tolerance genes.</title>
        <authorList>
            <person name="Prathaban M."/>
            <person name="Prathiviraj R."/>
            <person name="Ravichandran M."/>
            <person name="Natarajan S.D."/>
            <person name="Sobanaa M."/>
            <person name="Hari Krishna Kumar S."/>
            <person name="Chandrasekar V."/>
            <person name="Selvin J."/>
        </authorList>
    </citation>
    <scope>NUCLEOTIDE SEQUENCE</scope>
    <source>
        <strain evidence="2">MP1014</strain>
    </source>
</reference>
<proteinExistence type="predicted"/>
<dbReference type="Proteomes" id="UP001310387">
    <property type="component" value="Unassembled WGS sequence"/>
</dbReference>
<dbReference type="InterPro" id="IPR000182">
    <property type="entry name" value="GNAT_dom"/>
</dbReference>
<dbReference type="PANTHER" id="PTHR43233">
    <property type="entry name" value="FAMILY N-ACETYLTRANSFERASE, PUTATIVE (AFU_ORTHOLOGUE AFUA_6G03350)-RELATED"/>
    <property type="match status" value="1"/>
</dbReference>
<dbReference type="PANTHER" id="PTHR43233:SF1">
    <property type="entry name" value="FAMILY N-ACETYLTRANSFERASE, PUTATIVE (AFU_ORTHOLOGUE AFUA_6G03350)-RELATED"/>
    <property type="match status" value="1"/>
</dbReference>
<dbReference type="CDD" id="cd04301">
    <property type="entry name" value="NAT_SF"/>
    <property type="match status" value="1"/>
</dbReference>
<feature type="domain" description="N-acetyltransferase" evidence="1">
    <location>
        <begin position="1"/>
        <end position="138"/>
    </location>
</feature>
<dbReference type="SUPFAM" id="SSF55729">
    <property type="entry name" value="Acyl-CoA N-acyltransferases (Nat)"/>
    <property type="match status" value="1"/>
</dbReference>
<dbReference type="Gene3D" id="3.40.630.30">
    <property type="match status" value="1"/>
</dbReference>
<keyword evidence="3" id="KW-1185">Reference proteome</keyword>
<reference evidence="2" key="2">
    <citation type="submission" date="2024-02" db="EMBL/GenBank/DDBJ databases">
        <authorList>
            <person name="Prathaban M."/>
            <person name="Mythili R."/>
            <person name="Sharmila Devi N."/>
            <person name="Sobanaa M."/>
            <person name="Prathiviraj R."/>
            <person name="Selvin J."/>
        </authorList>
    </citation>
    <scope>NUCLEOTIDE SEQUENCE</scope>
    <source>
        <strain evidence="2">MP1014</strain>
    </source>
</reference>
<evidence type="ECO:0000313" key="3">
    <source>
        <dbReference type="Proteomes" id="UP001310387"/>
    </source>
</evidence>
<dbReference type="InterPro" id="IPR053144">
    <property type="entry name" value="Acetyltransferase_Butenolide"/>
</dbReference>
<organism evidence="2 3">
    <name type="scientific">Isoptericola haloaureus</name>
    <dbReference type="NCBI Taxonomy" id="1542902"/>
    <lineage>
        <taxon>Bacteria</taxon>
        <taxon>Bacillati</taxon>
        <taxon>Actinomycetota</taxon>
        <taxon>Actinomycetes</taxon>
        <taxon>Micrococcales</taxon>
        <taxon>Promicromonosporaceae</taxon>
        <taxon>Isoptericola</taxon>
    </lineage>
</organism>
<gene>
    <name evidence="2" type="ORF">V5O49_09090</name>
</gene>
<dbReference type="Pfam" id="PF00583">
    <property type="entry name" value="Acetyltransf_1"/>
    <property type="match status" value="1"/>
</dbReference>
<evidence type="ECO:0000259" key="1">
    <source>
        <dbReference type="PROSITE" id="PS51186"/>
    </source>
</evidence>
<accession>A0ABU7Z7A4</accession>
<sequence>MTAYEFSTDRDRLDVDWIHEILSTQAFWARGRSRTVQESAVAGSRNYGIYAADGTQVAYARAVTDGVTFAWVADVIVDPAHRRQGLGTRIVDGLMADLESLGLKRVLLKASPDGHELYRQAGFDTLDEPETWLGRRLR</sequence>
<dbReference type="InterPro" id="IPR016181">
    <property type="entry name" value="Acyl_CoA_acyltransferase"/>
</dbReference>
<protein>
    <submittedName>
        <fullName evidence="2">GNAT family N-acetyltransferase</fullName>
    </submittedName>
</protein>